<dbReference type="Pfam" id="PF00881">
    <property type="entry name" value="Nitroreductase"/>
    <property type="match status" value="1"/>
</dbReference>
<dbReference type="AlphaFoldDB" id="X1KWU8"/>
<dbReference type="EMBL" id="BARV01006318">
    <property type="protein sequence ID" value="GAI11183.1"/>
    <property type="molecule type" value="Genomic_DNA"/>
</dbReference>
<dbReference type="SUPFAM" id="SSF55469">
    <property type="entry name" value="FMN-dependent nitroreductase-like"/>
    <property type="match status" value="1"/>
</dbReference>
<evidence type="ECO:0000256" key="1">
    <source>
        <dbReference type="ARBA" id="ARBA00007118"/>
    </source>
</evidence>
<gene>
    <name evidence="4" type="ORF">S06H3_12941</name>
</gene>
<dbReference type="PANTHER" id="PTHR43673:SF10">
    <property type="entry name" value="NADH DEHYDROGENASE_NAD(P)H NITROREDUCTASE XCC3605-RELATED"/>
    <property type="match status" value="1"/>
</dbReference>
<reference evidence="4" key="1">
    <citation type="journal article" date="2014" name="Front. Microbiol.">
        <title>High frequency of phylogenetically diverse reductive dehalogenase-homologous genes in deep subseafloor sedimentary metagenomes.</title>
        <authorList>
            <person name="Kawai M."/>
            <person name="Futagami T."/>
            <person name="Toyoda A."/>
            <person name="Takaki Y."/>
            <person name="Nishi S."/>
            <person name="Hori S."/>
            <person name="Arai W."/>
            <person name="Tsubouchi T."/>
            <person name="Morono Y."/>
            <person name="Uchiyama I."/>
            <person name="Ito T."/>
            <person name="Fujiyama A."/>
            <person name="Inagaki F."/>
            <person name="Takami H."/>
        </authorList>
    </citation>
    <scope>NUCLEOTIDE SEQUENCE</scope>
    <source>
        <strain evidence="4">Expedition CK06-06</strain>
    </source>
</reference>
<sequence>MEVFEAIKTRRSIRHYKSEAIAEEKLNAVLEAARWAPSWANTQCWRFIVVRNNDTKARLADALTSWNPAHEAIKEAPIVIVVCAEQGKSGFYKDAPVTDKGDWCMFDVALATQNIALAAHSLGLGTVHVGAFDAQKVAQILNVPQGVAVVEVLPLGHPAEEAKTPKRKELSELVFR</sequence>
<evidence type="ECO:0000313" key="4">
    <source>
        <dbReference type="EMBL" id="GAI11183.1"/>
    </source>
</evidence>
<feature type="non-terminal residue" evidence="4">
    <location>
        <position position="176"/>
    </location>
</feature>
<comment type="caution">
    <text evidence="4">The sequence shown here is derived from an EMBL/GenBank/DDBJ whole genome shotgun (WGS) entry which is preliminary data.</text>
</comment>
<proteinExistence type="inferred from homology"/>
<dbReference type="Gene3D" id="3.40.109.10">
    <property type="entry name" value="NADH Oxidase"/>
    <property type="match status" value="1"/>
</dbReference>
<dbReference type="GO" id="GO:0016491">
    <property type="term" value="F:oxidoreductase activity"/>
    <property type="evidence" value="ECO:0007669"/>
    <property type="project" value="UniProtKB-KW"/>
</dbReference>
<evidence type="ECO:0000259" key="3">
    <source>
        <dbReference type="Pfam" id="PF00881"/>
    </source>
</evidence>
<organism evidence="4">
    <name type="scientific">marine sediment metagenome</name>
    <dbReference type="NCBI Taxonomy" id="412755"/>
    <lineage>
        <taxon>unclassified sequences</taxon>
        <taxon>metagenomes</taxon>
        <taxon>ecological metagenomes</taxon>
    </lineage>
</organism>
<name>X1KWU8_9ZZZZ</name>
<keyword evidence="2" id="KW-0560">Oxidoreductase</keyword>
<dbReference type="InterPro" id="IPR000415">
    <property type="entry name" value="Nitroreductase-like"/>
</dbReference>
<protein>
    <recommendedName>
        <fullName evidence="3">Nitroreductase domain-containing protein</fullName>
    </recommendedName>
</protein>
<accession>X1KWU8</accession>
<feature type="domain" description="Nitroreductase" evidence="3">
    <location>
        <begin position="7"/>
        <end position="157"/>
    </location>
</feature>
<comment type="similarity">
    <text evidence="1">Belongs to the nitroreductase family.</text>
</comment>
<dbReference type="InterPro" id="IPR029479">
    <property type="entry name" value="Nitroreductase"/>
</dbReference>
<evidence type="ECO:0000256" key="2">
    <source>
        <dbReference type="ARBA" id="ARBA00023002"/>
    </source>
</evidence>
<dbReference type="PANTHER" id="PTHR43673">
    <property type="entry name" value="NAD(P)H NITROREDUCTASE YDGI-RELATED"/>
    <property type="match status" value="1"/>
</dbReference>